<evidence type="ECO:0000313" key="2">
    <source>
        <dbReference type="Proteomes" id="UP000269499"/>
    </source>
</evidence>
<gene>
    <name evidence="1" type="ORF">DRJ26_04060</name>
</gene>
<proteinExistence type="predicted"/>
<protein>
    <submittedName>
        <fullName evidence="1">Uncharacterized protein</fullName>
    </submittedName>
</protein>
<name>A0A497F0U6_9CREN</name>
<organism evidence="1 2">
    <name type="scientific">Thermoproteota archaeon</name>
    <dbReference type="NCBI Taxonomy" id="2056631"/>
    <lineage>
        <taxon>Archaea</taxon>
        <taxon>Thermoproteota</taxon>
    </lineage>
</organism>
<dbReference type="AlphaFoldDB" id="A0A497F0U6"/>
<reference evidence="1 2" key="1">
    <citation type="submission" date="2018-06" db="EMBL/GenBank/DDBJ databases">
        <title>Extensive metabolic versatility and redundancy in microbially diverse, dynamic hydrothermal sediments.</title>
        <authorList>
            <person name="Dombrowski N."/>
            <person name="Teske A."/>
            <person name="Baker B.J."/>
        </authorList>
    </citation>
    <scope>NUCLEOTIDE SEQUENCE [LARGE SCALE GENOMIC DNA]</scope>
    <source>
        <strain evidence="1">B20_G2</strain>
    </source>
</reference>
<sequence length="171" mass="18992">MMKSRYIKIGLAALVVLAVFAVLTLHSTAIAQEVQWGKNLVWRARGFAVTRDENITSRQLVLIGMRFEAQLVNRTIRLHVVNGTIKIGDVKYTVTEGVGGIGRIHRVDGYVVGIMVVRGTAVNEYGEQLTFKMFGRVIYAPDKHAAYTSMMGFIRGESEKYFLILEGLIGG</sequence>
<dbReference type="Proteomes" id="UP000269499">
    <property type="component" value="Unassembled WGS sequence"/>
</dbReference>
<dbReference type="EMBL" id="QMRA01000090">
    <property type="protein sequence ID" value="RLE52929.1"/>
    <property type="molecule type" value="Genomic_DNA"/>
</dbReference>
<evidence type="ECO:0000313" key="1">
    <source>
        <dbReference type="EMBL" id="RLE52929.1"/>
    </source>
</evidence>
<comment type="caution">
    <text evidence="1">The sequence shown here is derived from an EMBL/GenBank/DDBJ whole genome shotgun (WGS) entry which is preliminary data.</text>
</comment>
<accession>A0A497F0U6</accession>